<gene>
    <name evidence="6" type="ORF">MTP09_12930</name>
</gene>
<dbReference type="PANTHER" id="PTHR42904">
    <property type="entry name" value="NUDIX HYDROLASE, NUDC SUBFAMILY"/>
    <property type="match status" value="1"/>
</dbReference>
<evidence type="ECO:0000313" key="6">
    <source>
        <dbReference type="EMBL" id="UOE40795.1"/>
    </source>
</evidence>
<dbReference type="PROSITE" id="PS51462">
    <property type="entry name" value="NUDIX"/>
    <property type="match status" value="1"/>
</dbReference>
<comment type="cofactor">
    <cofactor evidence="1">
        <name>Mg(2+)</name>
        <dbReference type="ChEBI" id="CHEBI:18420"/>
    </cofactor>
</comment>
<evidence type="ECO:0000256" key="1">
    <source>
        <dbReference type="ARBA" id="ARBA00001946"/>
    </source>
</evidence>
<evidence type="ECO:0000256" key="2">
    <source>
        <dbReference type="ARBA" id="ARBA00022723"/>
    </source>
</evidence>
<protein>
    <submittedName>
        <fullName evidence="6">NUDIX domain-containing protein</fullName>
    </submittedName>
</protein>
<evidence type="ECO:0000259" key="5">
    <source>
        <dbReference type="PROSITE" id="PS51462"/>
    </source>
</evidence>
<keyword evidence="4" id="KW-0460">Magnesium</keyword>
<evidence type="ECO:0000313" key="7">
    <source>
        <dbReference type="Proteomes" id="UP000831460"/>
    </source>
</evidence>
<organism evidence="6 7">
    <name type="scientific">Chryseobacterium suipulveris</name>
    <dbReference type="NCBI Taxonomy" id="2929800"/>
    <lineage>
        <taxon>Bacteria</taxon>
        <taxon>Pseudomonadati</taxon>
        <taxon>Bacteroidota</taxon>
        <taxon>Flavobacteriia</taxon>
        <taxon>Flavobacteriales</taxon>
        <taxon>Weeksellaceae</taxon>
        <taxon>Chryseobacterium group</taxon>
        <taxon>Chryseobacterium</taxon>
    </lineage>
</organism>
<dbReference type="EMBL" id="CP094532">
    <property type="protein sequence ID" value="UOE40795.1"/>
    <property type="molecule type" value="Genomic_DNA"/>
</dbReference>
<dbReference type="RefSeq" id="WP_243548769.1">
    <property type="nucleotide sequence ID" value="NZ_CP094532.1"/>
</dbReference>
<sequence>MEELKFCPKCGNKTLEWNGEKKWSCGSCDYVLFHNVAGAVAVIIKCGDEILFTRRNQEPKKGKLDLAGGFVDPKESAEETCVRELHEEMNITVDASKLKYATSLPNVYVYKNIPYNTLDLFYEYEVDEKFDIQLEISEISETIWLKRNQINLEDIAFDSQRLFFAQYISETED</sequence>
<dbReference type="CDD" id="cd04681">
    <property type="entry name" value="NUDIX_Hydrolase"/>
    <property type="match status" value="1"/>
</dbReference>
<dbReference type="SUPFAM" id="SSF55811">
    <property type="entry name" value="Nudix"/>
    <property type="match status" value="1"/>
</dbReference>
<dbReference type="PANTHER" id="PTHR42904:SF12">
    <property type="entry name" value="ADP-RIBOSE PYROPHOSPHATASE-RELATED"/>
    <property type="match status" value="1"/>
</dbReference>
<keyword evidence="7" id="KW-1185">Reference proteome</keyword>
<evidence type="ECO:0000256" key="4">
    <source>
        <dbReference type="ARBA" id="ARBA00022842"/>
    </source>
</evidence>
<dbReference type="Pfam" id="PF00293">
    <property type="entry name" value="NUDIX"/>
    <property type="match status" value="1"/>
</dbReference>
<evidence type="ECO:0000256" key="3">
    <source>
        <dbReference type="ARBA" id="ARBA00022801"/>
    </source>
</evidence>
<dbReference type="Gene3D" id="3.90.79.10">
    <property type="entry name" value="Nucleoside Triphosphate Pyrophosphohydrolase"/>
    <property type="match status" value="1"/>
</dbReference>
<dbReference type="InterPro" id="IPR020084">
    <property type="entry name" value="NUDIX_hydrolase_CS"/>
</dbReference>
<name>A0ABY4BWA5_9FLAO</name>
<reference evidence="6 7" key="1">
    <citation type="submission" date="2022-03" db="EMBL/GenBank/DDBJ databases">
        <title>Chryseobacterium sp. isolated from particulate matters in swine house.</title>
        <authorList>
            <person name="Won M."/>
            <person name="Kim S.-J."/>
            <person name="Kwon S.-W."/>
        </authorList>
    </citation>
    <scope>NUCLEOTIDE SEQUENCE [LARGE SCALE GENOMIC DNA]</scope>
    <source>
        <strain evidence="6 7">SC2-2</strain>
    </source>
</reference>
<accession>A0ABY4BWA5</accession>
<keyword evidence="3" id="KW-0378">Hydrolase</keyword>
<proteinExistence type="predicted"/>
<dbReference type="InterPro" id="IPR000086">
    <property type="entry name" value="NUDIX_hydrolase_dom"/>
</dbReference>
<dbReference type="InterPro" id="IPR015797">
    <property type="entry name" value="NUDIX_hydrolase-like_dom_sf"/>
</dbReference>
<dbReference type="Proteomes" id="UP000831460">
    <property type="component" value="Chromosome"/>
</dbReference>
<keyword evidence="2" id="KW-0479">Metal-binding</keyword>
<feature type="domain" description="Nudix hydrolase" evidence="5">
    <location>
        <begin position="33"/>
        <end position="167"/>
    </location>
</feature>
<dbReference type="InterPro" id="IPR050241">
    <property type="entry name" value="NAD-cap_RNA_hydrolase_NudC"/>
</dbReference>
<dbReference type="PROSITE" id="PS00893">
    <property type="entry name" value="NUDIX_BOX"/>
    <property type="match status" value="1"/>
</dbReference>